<name>A0AAV8A0C5_9EUKA</name>
<dbReference type="Pfam" id="PF13385">
    <property type="entry name" value="Laminin_G_3"/>
    <property type="match status" value="1"/>
</dbReference>
<dbReference type="EMBL" id="JANTQA010000021">
    <property type="protein sequence ID" value="KAJ3446013.1"/>
    <property type="molecule type" value="Genomic_DNA"/>
</dbReference>
<keyword evidence="2" id="KW-0175">Coiled coil</keyword>
<dbReference type="GO" id="GO:0008270">
    <property type="term" value="F:zinc ion binding"/>
    <property type="evidence" value="ECO:0007669"/>
    <property type="project" value="UniProtKB-KW"/>
</dbReference>
<feature type="coiled-coil region" evidence="2">
    <location>
        <begin position="118"/>
        <end position="200"/>
    </location>
</feature>
<dbReference type="InterPro" id="IPR047153">
    <property type="entry name" value="TRIM45/56/19-like"/>
</dbReference>
<dbReference type="PANTHER" id="PTHR25462">
    <property type="entry name" value="BONUS, ISOFORM C-RELATED"/>
    <property type="match status" value="1"/>
</dbReference>
<dbReference type="SUPFAM" id="SSF49899">
    <property type="entry name" value="Concanavalin A-like lectins/glucanases"/>
    <property type="match status" value="1"/>
</dbReference>
<evidence type="ECO:0000313" key="5">
    <source>
        <dbReference type="Proteomes" id="UP001146793"/>
    </source>
</evidence>
<dbReference type="GO" id="GO:0005654">
    <property type="term" value="C:nucleoplasm"/>
    <property type="evidence" value="ECO:0007669"/>
    <property type="project" value="TreeGrafter"/>
</dbReference>
<dbReference type="AlphaFoldDB" id="A0AAV8A0C5"/>
<keyword evidence="1" id="KW-0863">Zinc-finger</keyword>
<dbReference type="Pfam" id="PF00643">
    <property type="entry name" value="zf-B_box"/>
    <property type="match status" value="1"/>
</dbReference>
<evidence type="ECO:0000256" key="2">
    <source>
        <dbReference type="SAM" id="Coils"/>
    </source>
</evidence>
<accession>A0AAV8A0C5</accession>
<evidence type="ECO:0000256" key="1">
    <source>
        <dbReference type="PROSITE-ProRule" id="PRU00024"/>
    </source>
</evidence>
<gene>
    <name evidence="4" type="ORF">M0812_08548</name>
</gene>
<dbReference type="InterPro" id="IPR000315">
    <property type="entry name" value="Znf_B-box"/>
</dbReference>
<comment type="caution">
    <text evidence="4">The sequence shown here is derived from an EMBL/GenBank/DDBJ whole genome shotgun (WGS) entry which is preliminary data.</text>
</comment>
<sequence length="476" mass="55169">MTEQQTHLSRLCENCILDNTRTLATIFCIDCSQTHPKFCGGCDEVIHSIKYNSKHRRYKIEEYAKVDHESCCPDHPSKELEFYCPKCQTLLCITCVLEKHSEHGPIEIDQALRKDLKMEKIEKSYLEMKKNLKEQTENYHRVKISKESSMKRVKKRVKKKLEKKIQILVKETESKKIELLEQVEKSLEKKNQVVSNYLQKAELIQLGLENCKQNLLLLNEFKQGSNSVQIAQIALESIRLLELIDEQKKKIQLKEIELFITEDEQSDPKLNIESALNKIRDLKLVNFVNYEVLVAEKTELKGPSMKIIKLQNPMCEESLGGIEKEGDVAYAISGWLNVSNVHGKWRSILHNGEDNGQRVPAIWIKPNTTSILFTQDTVNQKNVCSYCPANNLHLNQWTHYAAVVNGKQMKHYINGKKVFETNYPSFPLPPIKKLYIVNPWYERCTGISVAQLAWIPYPISPSYVQNLFDQQKVNYL</sequence>
<dbReference type="SUPFAM" id="SSF57845">
    <property type="entry name" value="B-box zinc-binding domain"/>
    <property type="match status" value="1"/>
</dbReference>
<keyword evidence="1" id="KW-0479">Metal-binding</keyword>
<evidence type="ECO:0000313" key="4">
    <source>
        <dbReference type="EMBL" id="KAJ3446013.1"/>
    </source>
</evidence>
<proteinExistence type="predicted"/>
<organism evidence="4 5">
    <name type="scientific">Anaeramoeba flamelloides</name>
    <dbReference type="NCBI Taxonomy" id="1746091"/>
    <lineage>
        <taxon>Eukaryota</taxon>
        <taxon>Metamonada</taxon>
        <taxon>Anaeramoebidae</taxon>
        <taxon>Anaeramoeba</taxon>
    </lineage>
</organism>
<protein>
    <submittedName>
        <fullName evidence="4">Tripartite motif-containing protein</fullName>
    </submittedName>
</protein>
<dbReference type="SMART" id="SM00336">
    <property type="entry name" value="BBOX"/>
    <property type="match status" value="2"/>
</dbReference>
<dbReference type="InterPro" id="IPR013320">
    <property type="entry name" value="ConA-like_dom_sf"/>
</dbReference>
<dbReference type="Gene3D" id="2.60.120.200">
    <property type="match status" value="1"/>
</dbReference>
<dbReference type="Gene3D" id="3.30.160.60">
    <property type="entry name" value="Classic Zinc Finger"/>
    <property type="match status" value="1"/>
</dbReference>
<feature type="domain" description="B box-type" evidence="3">
    <location>
        <begin position="67"/>
        <end position="108"/>
    </location>
</feature>
<dbReference type="PROSITE" id="PS50119">
    <property type="entry name" value="ZF_BBOX"/>
    <property type="match status" value="1"/>
</dbReference>
<keyword evidence="1" id="KW-0862">Zinc</keyword>
<evidence type="ECO:0000259" key="3">
    <source>
        <dbReference type="PROSITE" id="PS50119"/>
    </source>
</evidence>
<dbReference type="GO" id="GO:0061630">
    <property type="term" value="F:ubiquitin protein ligase activity"/>
    <property type="evidence" value="ECO:0007669"/>
    <property type="project" value="TreeGrafter"/>
</dbReference>
<dbReference type="PANTHER" id="PTHR25462:SF305">
    <property type="entry name" value="RING-TYPE DOMAIN-CONTAINING PROTEIN"/>
    <property type="match status" value="1"/>
</dbReference>
<reference evidence="4" key="1">
    <citation type="submission" date="2022-08" db="EMBL/GenBank/DDBJ databases">
        <title>Novel sulphate-reducing endosymbionts in the free-living metamonad Anaeramoeba.</title>
        <authorList>
            <person name="Jerlstrom-Hultqvist J."/>
            <person name="Cepicka I."/>
            <person name="Gallot-Lavallee L."/>
            <person name="Salas-Leiva D."/>
            <person name="Curtis B.A."/>
            <person name="Zahonova K."/>
            <person name="Pipaliya S."/>
            <person name="Dacks J."/>
            <person name="Roger A.J."/>
        </authorList>
    </citation>
    <scope>NUCLEOTIDE SEQUENCE</scope>
    <source>
        <strain evidence="4">Busselton2</strain>
    </source>
</reference>
<dbReference type="Proteomes" id="UP001146793">
    <property type="component" value="Unassembled WGS sequence"/>
</dbReference>